<dbReference type="PANTHER" id="PTHR42693:SF33">
    <property type="entry name" value="ARYLSULFATASE"/>
    <property type="match status" value="1"/>
</dbReference>
<evidence type="ECO:0000256" key="1">
    <source>
        <dbReference type="ARBA" id="ARBA00008779"/>
    </source>
</evidence>
<evidence type="ECO:0000259" key="2">
    <source>
        <dbReference type="Pfam" id="PF00884"/>
    </source>
</evidence>
<evidence type="ECO:0000313" key="3">
    <source>
        <dbReference type="EMBL" id="CAA9573417.1"/>
    </source>
</evidence>
<dbReference type="EMBL" id="CADCWN010000170">
    <property type="protein sequence ID" value="CAA9573417.1"/>
    <property type="molecule type" value="Genomic_DNA"/>
</dbReference>
<sequence>MRVLYIDIDSLRPDHLGCYGYGRRTSPNIDALAAGGVRFDHCYITDAPCLPSRTALWSGRCGFHTGVVNHGGTAAQPFVEGPTRGFSDLFGTTGWMAALRQAGLRTATISSFGERHSAWHWYAGYNEIHNPGRRGMEIADEVSSLALDWLQRHARADDWFLHVNYWDPHTPYRTPAAFGNPFADDAPPAWLTDQVWRRAWEGFGPHSPQEPFGFADETLAHEFAYRRFPGNPDQIDSPATMRRWIDSYDTGIRYADEHVGHLLNALADAGVLDETLVMVSADHGENQGELNVWGDHQTADAITCRVPLIVRMPGARGEARVDSALHYHFDWAATLIELAGGEVPANWDGVPFTAAFRTGREAGRPFLVTSQQAWACQRGVRFDQYLLLRSYHDGYKDLEPVMLWDLSADPHEQHDLAPQRPDLVERGLGLLATWYGEMALSGRHDADPMMTVLREGGPLHTRGMLPNYLARLRATGRAHHAERLAGRHPRDV</sequence>
<protein>
    <submittedName>
        <fullName evidence="3">Sulfatase</fullName>
    </submittedName>
</protein>
<dbReference type="InterPro" id="IPR050738">
    <property type="entry name" value="Sulfatase"/>
</dbReference>
<proteinExistence type="inferred from homology"/>
<comment type="similarity">
    <text evidence="1">Belongs to the sulfatase family.</text>
</comment>
<accession>A0A6J4V9V6</accession>
<name>A0A6J4V9V6_9BACT</name>
<dbReference type="Pfam" id="PF00884">
    <property type="entry name" value="Sulfatase"/>
    <property type="match status" value="1"/>
</dbReference>
<dbReference type="InterPro" id="IPR017850">
    <property type="entry name" value="Alkaline_phosphatase_core_sf"/>
</dbReference>
<dbReference type="GO" id="GO:0004065">
    <property type="term" value="F:arylsulfatase activity"/>
    <property type="evidence" value="ECO:0007669"/>
    <property type="project" value="TreeGrafter"/>
</dbReference>
<dbReference type="AlphaFoldDB" id="A0A6J4V9V6"/>
<dbReference type="Gene3D" id="3.40.720.10">
    <property type="entry name" value="Alkaline Phosphatase, subunit A"/>
    <property type="match status" value="1"/>
</dbReference>
<dbReference type="InterPro" id="IPR000917">
    <property type="entry name" value="Sulfatase_N"/>
</dbReference>
<organism evidence="3">
    <name type="scientific">uncultured Thermomicrobiales bacterium</name>
    <dbReference type="NCBI Taxonomy" id="1645740"/>
    <lineage>
        <taxon>Bacteria</taxon>
        <taxon>Pseudomonadati</taxon>
        <taxon>Thermomicrobiota</taxon>
        <taxon>Thermomicrobia</taxon>
        <taxon>Thermomicrobiales</taxon>
        <taxon>environmental samples</taxon>
    </lineage>
</organism>
<reference evidence="3" key="1">
    <citation type="submission" date="2020-02" db="EMBL/GenBank/DDBJ databases">
        <authorList>
            <person name="Meier V. D."/>
        </authorList>
    </citation>
    <scope>NUCLEOTIDE SEQUENCE</scope>
    <source>
        <strain evidence="3">AVDCRST_MAG18</strain>
    </source>
</reference>
<gene>
    <name evidence="3" type="ORF">AVDCRST_MAG18-2249</name>
</gene>
<dbReference type="PANTHER" id="PTHR42693">
    <property type="entry name" value="ARYLSULFATASE FAMILY MEMBER"/>
    <property type="match status" value="1"/>
</dbReference>
<dbReference type="CDD" id="cd16148">
    <property type="entry name" value="sulfatase_like"/>
    <property type="match status" value="1"/>
</dbReference>
<dbReference type="SUPFAM" id="SSF53649">
    <property type="entry name" value="Alkaline phosphatase-like"/>
    <property type="match status" value="1"/>
</dbReference>
<feature type="domain" description="Sulfatase N-terminal" evidence="2">
    <location>
        <begin position="3"/>
        <end position="340"/>
    </location>
</feature>